<organism evidence="2 3">
    <name type="scientific">Panicum virgatum</name>
    <name type="common">Blackwell switchgrass</name>
    <dbReference type="NCBI Taxonomy" id="38727"/>
    <lineage>
        <taxon>Eukaryota</taxon>
        <taxon>Viridiplantae</taxon>
        <taxon>Streptophyta</taxon>
        <taxon>Embryophyta</taxon>
        <taxon>Tracheophyta</taxon>
        <taxon>Spermatophyta</taxon>
        <taxon>Magnoliopsida</taxon>
        <taxon>Liliopsida</taxon>
        <taxon>Poales</taxon>
        <taxon>Poaceae</taxon>
        <taxon>PACMAD clade</taxon>
        <taxon>Panicoideae</taxon>
        <taxon>Panicodae</taxon>
        <taxon>Paniceae</taxon>
        <taxon>Panicinae</taxon>
        <taxon>Panicum</taxon>
        <taxon>Panicum sect. Hiantes</taxon>
    </lineage>
</organism>
<accession>A0A8T0N9S9</accession>
<protein>
    <submittedName>
        <fullName evidence="2">Uncharacterized protein</fullName>
    </submittedName>
</protein>
<feature type="compositionally biased region" description="Gly residues" evidence="1">
    <location>
        <begin position="70"/>
        <end position="82"/>
    </location>
</feature>
<proteinExistence type="predicted"/>
<feature type="compositionally biased region" description="Basic residues" evidence="1">
    <location>
        <begin position="91"/>
        <end position="114"/>
    </location>
</feature>
<evidence type="ECO:0000256" key="1">
    <source>
        <dbReference type="SAM" id="MobiDB-lite"/>
    </source>
</evidence>
<reference evidence="2" key="1">
    <citation type="submission" date="2020-05" db="EMBL/GenBank/DDBJ databases">
        <title>WGS assembly of Panicum virgatum.</title>
        <authorList>
            <person name="Lovell J.T."/>
            <person name="Jenkins J."/>
            <person name="Shu S."/>
            <person name="Juenger T.E."/>
            <person name="Schmutz J."/>
        </authorList>
    </citation>
    <scope>NUCLEOTIDE SEQUENCE</scope>
    <source>
        <strain evidence="2">AP13</strain>
    </source>
</reference>
<dbReference type="AlphaFoldDB" id="A0A8T0N9S9"/>
<gene>
    <name evidence="2" type="ORF">PVAP13_9NG758777</name>
</gene>
<keyword evidence="3" id="KW-1185">Reference proteome</keyword>
<dbReference type="Proteomes" id="UP000823388">
    <property type="component" value="Chromosome 9N"/>
</dbReference>
<comment type="caution">
    <text evidence="2">The sequence shown here is derived from an EMBL/GenBank/DDBJ whole genome shotgun (WGS) entry which is preliminary data.</text>
</comment>
<feature type="region of interest" description="Disordered" evidence="1">
    <location>
        <begin position="1"/>
        <end position="122"/>
    </location>
</feature>
<evidence type="ECO:0000313" key="2">
    <source>
        <dbReference type="EMBL" id="KAG2543784.1"/>
    </source>
</evidence>
<feature type="compositionally biased region" description="Basic and acidic residues" evidence="1">
    <location>
        <begin position="24"/>
        <end position="38"/>
    </location>
</feature>
<sequence>MVPSRLQRRPGPGAAGRCANNPSRGDRTSHSAQRERSRATAGRGGGRGGCREARATVRVGKRAGRVASGMRGGGVRAGGGGVRTASGGVQRRARGRRARRRWCGKRQVGRRRWRAGSGYAGG</sequence>
<evidence type="ECO:0000313" key="3">
    <source>
        <dbReference type="Proteomes" id="UP000823388"/>
    </source>
</evidence>
<dbReference type="EMBL" id="CM029054">
    <property type="protein sequence ID" value="KAG2543784.1"/>
    <property type="molecule type" value="Genomic_DNA"/>
</dbReference>
<name>A0A8T0N9S9_PANVG</name>